<sequence length="79" mass="8914">MTQLLGHHLREKEPDWLYFIDALPSIQEASREAHQDLKAGKTIDCVRPGIGQNLASVPEIDKFQEAVEPFPDKAKETSK</sequence>
<dbReference type="OrthoDB" id="1668162at2759"/>
<protein>
    <submittedName>
        <fullName evidence="2">Aste57867_24510 protein</fullName>
    </submittedName>
</protein>
<name>A0A485LUX7_9STRA</name>
<accession>A0A485LUX7</accession>
<evidence type="ECO:0000313" key="2">
    <source>
        <dbReference type="EMBL" id="VFU01149.1"/>
    </source>
</evidence>
<proteinExistence type="predicted"/>
<dbReference type="EMBL" id="VJMH01007404">
    <property type="protein sequence ID" value="KAF0683476.1"/>
    <property type="molecule type" value="Genomic_DNA"/>
</dbReference>
<gene>
    <name evidence="2" type="primary">Aste57867_24510</name>
    <name evidence="1" type="ORF">As57867_024433</name>
    <name evidence="2" type="ORF">ASTE57867_24510</name>
</gene>
<reference evidence="1" key="2">
    <citation type="submission" date="2019-06" db="EMBL/GenBank/DDBJ databases">
        <title>Genomics analysis of Aphanomyces spp. identifies a new class of oomycete effector associated with host adaptation.</title>
        <authorList>
            <person name="Gaulin E."/>
        </authorList>
    </citation>
    <scope>NUCLEOTIDE SEQUENCE</scope>
    <source>
        <strain evidence="1">CBS 578.67</strain>
    </source>
</reference>
<dbReference type="Proteomes" id="UP000332933">
    <property type="component" value="Unassembled WGS sequence"/>
</dbReference>
<evidence type="ECO:0000313" key="3">
    <source>
        <dbReference type="Proteomes" id="UP000332933"/>
    </source>
</evidence>
<reference evidence="2 3" key="1">
    <citation type="submission" date="2019-03" db="EMBL/GenBank/DDBJ databases">
        <authorList>
            <person name="Gaulin E."/>
            <person name="Dumas B."/>
        </authorList>
    </citation>
    <scope>NUCLEOTIDE SEQUENCE [LARGE SCALE GENOMIC DNA]</scope>
    <source>
        <strain evidence="2">CBS 568.67</strain>
    </source>
</reference>
<keyword evidence="3" id="KW-1185">Reference proteome</keyword>
<organism evidence="2 3">
    <name type="scientific">Aphanomyces stellatus</name>
    <dbReference type="NCBI Taxonomy" id="120398"/>
    <lineage>
        <taxon>Eukaryota</taxon>
        <taxon>Sar</taxon>
        <taxon>Stramenopiles</taxon>
        <taxon>Oomycota</taxon>
        <taxon>Saprolegniomycetes</taxon>
        <taxon>Saprolegniales</taxon>
        <taxon>Verrucalvaceae</taxon>
        <taxon>Aphanomyces</taxon>
    </lineage>
</organism>
<dbReference type="AlphaFoldDB" id="A0A485LUX7"/>
<evidence type="ECO:0000313" key="1">
    <source>
        <dbReference type="EMBL" id="KAF0683476.1"/>
    </source>
</evidence>
<dbReference type="EMBL" id="CAADRA010007430">
    <property type="protein sequence ID" value="VFU01149.1"/>
    <property type="molecule type" value="Genomic_DNA"/>
</dbReference>